<dbReference type="AlphaFoldDB" id="A0A9J6ABT4"/>
<protein>
    <submittedName>
        <fullName evidence="1">Uncharacterized protein</fullName>
    </submittedName>
</protein>
<keyword evidence="2" id="KW-1185">Reference proteome</keyword>
<name>A0A9J6ABT4_SOLCO</name>
<evidence type="ECO:0000313" key="1">
    <source>
        <dbReference type="EMBL" id="KAG5621375.1"/>
    </source>
</evidence>
<proteinExistence type="predicted"/>
<sequence length="60" mass="7253">MESPYNSISWFLENMVSPLMIWNHEMEISVKYPNADSISQYHIVIWYRMAKHLLKRQPKA</sequence>
<dbReference type="Proteomes" id="UP000824120">
    <property type="component" value="Chromosome 2"/>
</dbReference>
<comment type="caution">
    <text evidence="1">The sequence shown here is derived from an EMBL/GenBank/DDBJ whole genome shotgun (WGS) entry which is preliminary data.</text>
</comment>
<reference evidence="1 2" key="1">
    <citation type="submission" date="2020-09" db="EMBL/GenBank/DDBJ databases">
        <title>De no assembly of potato wild relative species, Solanum commersonii.</title>
        <authorList>
            <person name="Cho K."/>
        </authorList>
    </citation>
    <scope>NUCLEOTIDE SEQUENCE [LARGE SCALE GENOMIC DNA]</scope>
    <source>
        <strain evidence="1">LZ3.2</strain>
        <tissue evidence="1">Leaf</tissue>
    </source>
</reference>
<evidence type="ECO:0000313" key="2">
    <source>
        <dbReference type="Proteomes" id="UP000824120"/>
    </source>
</evidence>
<organism evidence="1 2">
    <name type="scientific">Solanum commersonii</name>
    <name type="common">Commerson's wild potato</name>
    <name type="synonym">Commerson's nightshade</name>
    <dbReference type="NCBI Taxonomy" id="4109"/>
    <lineage>
        <taxon>Eukaryota</taxon>
        <taxon>Viridiplantae</taxon>
        <taxon>Streptophyta</taxon>
        <taxon>Embryophyta</taxon>
        <taxon>Tracheophyta</taxon>
        <taxon>Spermatophyta</taxon>
        <taxon>Magnoliopsida</taxon>
        <taxon>eudicotyledons</taxon>
        <taxon>Gunneridae</taxon>
        <taxon>Pentapetalae</taxon>
        <taxon>asterids</taxon>
        <taxon>lamiids</taxon>
        <taxon>Solanales</taxon>
        <taxon>Solanaceae</taxon>
        <taxon>Solanoideae</taxon>
        <taxon>Solaneae</taxon>
        <taxon>Solanum</taxon>
    </lineage>
</organism>
<dbReference type="EMBL" id="JACXVP010000002">
    <property type="protein sequence ID" value="KAG5621375.1"/>
    <property type="molecule type" value="Genomic_DNA"/>
</dbReference>
<gene>
    <name evidence="1" type="ORF">H5410_006593</name>
</gene>
<accession>A0A9J6ABT4</accession>